<sequence>MAKIATRRNAGVIAGNVVWTIAESDRSTHLTTGTIDAFEKLVSSVVVAIGTGSRRPEQLFRGSFDRYMSSDVLRDAPRRQPSIHCPYCHLEASLAMCNSEMPVHSSQHSASGYTLSMTTAGLPMVCRILACYSTPILLTRRGQWRKRHAAQYIETTSETEASFHSSAFREKVLDGPRKHGYAGGVRSHSITSPGPFARVYSLKLPITKPPLSYYYTAATNEVVSEDAVSCPYVRPPHQSPNEAFLCQFNS</sequence>
<proteinExistence type="predicted"/>
<comment type="caution">
    <text evidence="1">The sequence shown here is derived from an EMBL/GenBank/DDBJ whole genome shotgun (WGS) entry which is preliminary data.</text>
</comment>
<protein>
    <submittedName>
        <fullName evidence="1">Uncharacterized protein</fullName>
    </submittedName>
</protein>
<accession>A0ACC1NWY4</accession>
<dbReference type="Proteomes" id="UP001144978">
    <property type="component" value="Unassembled WGS sequence"/>
</dbReference>
<reference evidence="1" key="1">
    <citation type="submission" date="2022-08" db="EMBL/GenBank/DDBJ databases">
        <title>Genome Sequence of Pycnoporus sanguineus.</title>
        <authorList>
            <person name="Buettner E."/>
        </authorList>
    </citation>
    <scope>NUCLEOTIDE SEQUENCE</scope>
    <source>
        <strain evidence="1">CG-C14</strain>
    </source>
</reference>
<name>A0ACC1NWY4_9APHY</name>
<gene>
    <name evidence="1" type="ORF">NUW54_g10590</name>
</gene>
<keyword evidence="2" id="KW-1185">Reference proteome</keyword>
<dbReference type="EMBL" id="JANSHE010003862">
    <property type="protein sequence ID" value="KAJ2983835.1"/>
    <property type="molecule type" value="Genomic_DNA"/>
</dbReference>
<organism evidence="1 2">
    <name type="scientific">Trametes sanguinea</name>
    <dbReference type="NCBI Taxonomy" id="158606"/>
    <lineage>
        <taxon>Eukaryota</taxon>
        <taxon>Fungi</taxon>
        <taxon>Dikarya</taxon>
        <taxon>Basidiomycota</taxon>
        <taxon>Agaricomycotina</taxon>
        <taxon>Agaricomycetes</taxon>
        <taxon>Polyporales</taxon>
        <taxon>Polyporaceae</taxon>
        <taxon>Trametes</taxon>
    </lineage>
</organism>
<evidence type="ECO:0000313" key="2">
    <source>
        <dbReference type="Proteomes" id="UP001144978"/>
    </source>
</evidence>
<evidence type="ECO:0000313" key="1">
    <source>
        <dbReference type="EMBL" id="KAJ2983835.1"/>
    </source>
</evidence>